<dbReference type="GO" id="GO:0072659">
    <property type="term" value="P:protein localization to plasma membrane"/>
    <property type="evidence" value="ECO:0007669"/>
    <property type="project" value="TreeGrafter"/>
</dbReference>
<dbReference type="GO" id="GO:0043495">
    <property type="term" value="F:protein-membrane adaptor activity"/>
    <property type="evidence" value="ECO:0007669"/>
    <property type="project" value="TreeGrafter"/>
</dbReference>
<evidence type="ECO:0000256" key="1">
    <source>
        <dbReference type="ARBA" id="ARBA00004236"/>
    </source>
</evidence>
<dbReference type="CDD" id="cd06768">
    <property type="entry name" value="PDZ_NHERF-like"/>
    <property type="match status" value="1"/>
</dbReference>
<feature type="domain" description="PDZ" evidence="4">
    <location>
        <begin position="118"/>
        <end position="199"/>
    </location>
</feature>
<proteinExistence type="predicted"/>
<feature type="domain" description="PDZ" evidence="4">
    <location>
        <begin position="12"/>
        <end position="62"/>
    </location>
</feature>
<dbReference type="OMA" id="CMVPRLC"/>
<feature type="domain" description="PDZ" evidence="4">
    <location>
        <begin position="288"/>
        <end position="338"/>
    </location>
</feature>
<keyword evidence="6" id="KW-1185">Reference proteome</keyword>
<dbReference type="PANTHER" id="PTHR14191:SF20">
    <property type="entry name" value="NA(+)_H(+) EXCHANGE REGULATORY COFACTOR NHE-RF4"/>
    <property type="match status" value="1"/>
</dbReference>
<dbReference type="Pfam" id="PF17820">
    <property type="entry name" value="PDZ_6"/>
    <property type="match status" value="1"/>
</dbReference>
<reference evidence="5" key="1">
    <citation type="submission" date="2021-04" db="EMBL/GenBank/DDBJ databases">
        <authorList>
            <consortium name="Wellcome Sanger Institute Data Sharing"/>
        </authorList>
    </citation>
    <scope>NUCLEOTIDE SEQUENCE [LARGE SCALE GENOMIC DNA]</scope>
</reference>
<keyword evidence="2" id="KW-1003">Cell membrane</keyword>
<evidence type="ECO:0000256" key="2">
    <source>
        <dbReference type="ARBA" id="ARBA00022475"/>
    </source>
</evidence>
<dbReference type="InterPro" id="IPR001478">
    <property type="entry name" value="PDZ"/>
</dbReference>
<accession>A0A665TNV3</accession>
<dbReference type="GO" id="GO:0005102">
    <property type="term" value="F:signaling receptor binding"/>
    <property type="evidence" value="ECO:0007669"/>
    <property type="project" value="TreeGrafter"/>
</dbReference>
<dbReference type="Gene3D" id="2.30.42.10">
    <property type="match status" value="3"/>
</dbReference>
<dbReference type="SMART" id="SM00228">
    <property type="entry name" value="PDZ"/>
    <property type="match status" value="3"/>
</dbReference>
<dbReference type="PANTHER" id="PTHR14191">
    <property type="entry name" value="PDZ DOMAIN CONTAINING PROTEIN"/>
    <property type="match status" value="1"/>
</dbReference>
<keyword evidence="2" id="KW-0472">Membrane</keyword>
<reference evidence="5" key="3">
    <citation type="submission" date="2025-09" db="UniProtKB">
        <authorList>
            <consortium name="Ensembl"/>
        </authorList>
    </citation>
    <scope>IDENTIFICATION</scope>
</reference>
<dbReference type="InterPro" id="IPR051067">
    <property type="entry name" value="NHER"/>
</dbReference>
<evidence type="ECO:0000313" key="6">
    <source>
        <dbReference type="Proteomes" id="UP000472264"/>
    </source>
</evidence>
<sequence>VITEDPGDTCTLCQISRLEGQTFGFSLRKDPSGGSPEVGDLDPWSPAEYGGLRHGDRVLEVNEDYVGNTDFYGSCGLHLFLLVLRRTQYEQVCAVSAAVDLRNLAKDSKGDGWSRPRLCHISRHPESGLGMRVVLVDGEKGRYVVSTVADGPAERAGVCTGDRLIWINGVMASALSPAALSRTVKRGGNSVTVLVTDAESEASYIRRKMPILPLVAECRSLPHTAKTMHLEKGQDGYGFLLRQERTAGSPWTGEEAKDTLRDRWKTHLSGYCMVEINSVAHVKLQVHVLRDVDMGSPAEGAGMEDGDLLLAVNGEPVESMEHEDVVQRIRESGDTVVLTSISVAGRDFFRVVSQISMIVSGYWVAFKPVFGILQLEISPLLFHHVGTMRDHRTQTATLCSIDQKKALPTCPSVSAQVRDTSSVYFSYNLLILQVRS</sequence>
<comment type="subcellular location">
    <subcellularLocation>
        <location evidence="1">Cell membrane</location>
    </subcellularLocation>
</comment>
<dbReference type="AlphaFoldDB" id="A0A665TNV3"/>
<keyword evidence="3" id="KW-0677">Repeat</keyword>
<name>A0A665TNV3_ECHNA</name>
<dbReference type="Pfam" id="PF00595">
    <property type="entry name" value="PDZ"/>
    <property type="match status" value="1"/>
</dbReference>
<dbReference type="InParanoid" id="A0A665TNV3"/>
<dbReference type="Proteomes" id="UP000472264">
    <property type="component" value="Chromosome 13"/>
</dbReference>
<evidence type="ECO:0000313" key="5">
    <source>
        <dbReference type="Ensembl" id="ENSENLP00000004536.1"/>
    </source>
</evidence>
<dbReference type="PROSITE" id="PS50106">
    <property type="entry name" value="PDZ"/>
    <property type="match status" value="3"/>
</dbReference>
<dbReference type="SUPFAM" id="SSF50156">
    <property type="entry name" value="PDZ domain-like"/>
    <property type="match status" value="3"/>
</dbReference>
<reference evidence="5" key="2">
    <citation type="submission" date="2025-08" db="UniProtKB">
        <authorList>
            <consortium name="Ensembl"/>
        </authorList>
    </citation>
    <scope>IDENTIFICATION</scope>
</reference>
<dbReference type="Ensembl" id="ENSENLT00000004782.1">
    <property type="protein sequence ID" value="ENSENLP00000004536.1"/>
    <property type="gene ID" value="ENSENLG00000002257.1"/>
</dbReference>
<gene>
    <name evidence="5" type="primary">LOC115052758</name>
</gene>
<evidence type="ECO:0000259" key="4">
    <source>
        <dbReference type="PROSITE" id="PS50106"/>
    </source>
</evidence>
<protein>
    <submittedName>
        <fullName evidence="5">PDZ domain containing 3a</fullName>
    </submittedName>
</protein>
<dbReference type="InterPro" id="IPR041489">
    <property type="entry name" value="PDZ_6"/>
</dbReference>
<evidence type="ECO:0000256" key="3">
    <source>
        <dbReference type="ARBA" id="ARBA00022737"/>
    </source>
</evidence>
<dbReference type="InterPro" id="IPR036034">
    <property type="entry name" value="PDZ_sf"/>
</dbReference>
<dbReference type="GO" id="GO:0016324">
    <property type="term" value="C:apical plasma membrane"/>
    <property type="evidence" value="ECO:0007669"/>
    <property type="project" value="TreeGrafter"/>
</dbReference>
<organism evidence="5 6">
    <name type="scientific">Echeneis naucrates</name>
    <name type="common">Live sharksucker</name>
    <dbReference type="NCBI Taxonomy" id="173247"/>
    <lineage>
        <taxon>Eukaryota</taxon>
        <taxon>Metazoa</taxon>
        <taxon>Chordata</taxon>
        <taxon>Craniata</taxon>
        <taxon>Vertebrata</taxon>
        <taxon>Euteleostomi</taxon>
        <taxon>Actinopterygii</taxon>
        <taxon>Neopterygii</taxon>
        <taxon>Teleostei</taxon>
        <taxon>Neoteleostei</taxon>
        <taxon>Acanthomorphata</taxon>
        <taxon>Carangaria</taxon>
        <taxon>Carangiformes</taxon>
        <taxon>Echeneidae</taxon>
        <taxon>Echeneis</taxon>
    </lineage>
</organism>